<organism evidence="2 3">
    <name type="scientific">Asparagus officinalis</name>
    <name type="common">Garden asparagus</name>
    <dbReference type="NCBI Taxonomy" id="4686"/>
    <lineage>
        <taxon>Eukaryota</taxon>
        <taxon>Viridiplantae</taxon>
        <taxon>Streptophyta</taxon>
        <taxon>Embryophyta</taxon>
        <taxon>Tracheophyta</taxon>
        <taxon>Spermatophyta</taxon>
        <taxon>Magnoliopsida</taxon>
        <taxon>Liliopsida</taxon>
        <taxon>Asparagales</taxon>
        <taxon>Asparagaceae</taxon>
        <taxon>Asparagoideae</taxon>
        <taxon>Asparagus</taxon>
    </lineage>
</organism>
<dbReference type="EMBL" id="CM007386">
    <property type="protein sequence ID" value="ONK66199.1"/>
    <property type="molecule type" value="Genomic_DNA"/>
</dbReference>
<feature type="non-terminal residue" evidence="2">
    <location>
        <position position="99"/>
    </location>
</feature>
<accession>A0A5P1EN22</accession>
<dbReference type="Proteomes" id="UP000243459">
    <property type="component" value="Chromosome 6"/>
</dbReference>
<proteinExistence type="predicted"/>
<protein>
    <submittedName>
        <fullName evidence="2">Uncharacterized protein</fullName>
    </submittedName>
</protein>
<keyword evidence="3" id="KW-1185">Reference proteome</keyword>
<feature type="region of interest" description="Disordered" evidence="1">
    <location>
        <begin position="79"/>
        <end position="99"/>
    </location>
</feature>
<dbReference type="AlphaFoldDB" id="A0A5P1EN22"/>
<evidence type="ECO:0000256" key="1">
    <source>
        <dbReference type="SAM" id="MobiDB-lite"/>
    </source>
</evidence>
<reference evidence="3" key="1">
    <citation type="journal article" date="2017" name="Nat. Commun.">
        <title>The asparagus genome sheds light on the origin and evolution of a young Y chromosome.</title>
        <authorList>
            <person name="Harkess A."/>
            <person name="Zhou J."/>
            <person name="Xu C."/>
            <person name="Bowers J.E."/>
            <person name="Van der Hulst R."/>
            <person name="Ayyampalayam S."/>
            <person name="Mercati F."/>
            <person name="Riccardi P."/>
            <person name="McKain M.R."/>
            <person name="Kakrana A."/>
            <person name="Tang H."/>
            <person name="Ray J."/>
            <person name="Groenendijk J."/>
            <person name="Arikit S."/>
            <person name="Mathioni S.M."/>
            <person name="Nakano M."/>
            <person name="Shan H."/>
            <person name="Telgmann-Rauber A."/>
            <person name="Kanno A."/>
            <person name="Yue Z."/>
            <person name="Chen H."/>
            <person name="Li W."/>
            <person name="Chen Y."/>
            <person name="Xu X."/>
            <person name="Zhang Y."/>
            <person name="Luo S."/>
            <person name="Chen H."/>
            <person name="Gao J."/>
            <person name="Mao Z."/>
            <person name="Pires J.C."/>
            <person name="Luo M."/>
            <person name="Kudrna D."/>
            <person name="Wing R.A."/>
            <person name="Meyers B.C."/>
            <person name="Yi K."/>
            <person name="Kong H."/>
            <person name="Lavrijsen P."/>
            <person name="Sunseri F."/>
            <person name="Falavigna A."/>
            <person name="Ye Y."/>
            <person name="Leebens-Mack J.H."/>
            <person name="Chen G."/>
        </authorList>
    </citation>
    <scope>NUCLEOTIDE SEQUENCE [LARGE SCALE GENOMIC DNA]</scope>
    <source>
        <strain evidence="3">cv. DH0086</strain>
    </source>
</reference>
<evidence type="ECO:0000313" key="2">
    <source>
        <dbReference type="EMBL" id="ONK66199.1"/>
    </source>
</evidence>
<gene>
    <name evidence="2" type="ORF">A4U43_C06F5230</name>
</gene>
<sequence length="99" mass="11703">MEKMRSYVCAACIDFYSTSFGTYPFSASTDFIWRIKKRLCFKNNKYNQPFYENISTPHIFLINFIKYCFQGVKRRQMAETGDSNNNNDFMPFPTTMPVS</sequence>
<name>A0A5P1EN22_ASPOF</name>
<evidence type="ECO:0000313" key="3">
    <source>
        <dbReference type="Proteomes" id="UP000243459"/>
    </source>
</evidence>
<dbReference type="Gramene" id="ONK66199">
    <property type="protein sequence ID" value="ONK66199"/>
    <property type="gene ID" value="A4U43_C06F5230"/>
</dbReference>